<dbReference type="AlphaFoldDB" id="A0AB33CRL1"/>
<organism evidence="3 4">
    <name type="scientific">Alcaligenes faecalis</name>
    <dbReference type="NCBI Taxonomy" id="511"/>
    <lineage>
        <taxon>Bacteria</taxon>
        <taxon>Pseudomonadati</taxon>
        <taxon>Pseudomonadota</taxon>
        <taxon>Betaproteobacteria</taxon>
        <taxon>Burkholderiales</taxon>
        <taxon>Alcaligenaceae</taxon>
        <taxon>Alcaligenes</taxon>
    </lineage>
</organism>
<evidence type="ECO:0000313" key="4">
    <source>
        <dbReference type="Proteomes" id="UP000214561"/>
    </source>
</evidence>
<dbReference type="Gene3D" id="3.30.420.240">
    <property type="match status" value="1"/>
</dbReference>
<keyword evidence="1" id="KW-1188">Viral release from host cell</keyword>
<reference evidence="3 4" key="1">
    <citation type="submission" date="2017-05" db="EMBL/GenBank/DDBJ databases">
        <authorList>
            <person name="Qiu J.G."/>
            <person name="He J."/>
        </authorList>
    </citation>
    <scope>NUCLEOTIDE SEQUENCE [LARGE SCALE GENOMIC DNA]</scope>
    <source>
        <strain evidence="3 4">JQ135</strain>
    </source>
</reference>
<sequence>MSTDVDPDVLRQVAKVRCQDEGLFFARYFFKQRTGGKMIVAPHHKVIQQTLDRVVAGEITRLIINVPPGYTKTELATINMIGRGLALNNRARFMHLSYSHNLALLNSSTVRGIVKSQAYQSMWPMVLRDDADSKGMWWTEHGGGVYASSAAGQVTGFRAGHMEPGWQGALIIDDPVKPDDAYSDTVRGGINDRFNETIKSRLAIETTPMIVIMQRIHYQDLSGYLLRGGSGEKWHHLNLPVIIDNSLPYPEENTHGIPIDHGLPDGWLWPFKHNESHRTALFSHRRTAEAQYMQRPRRFNAEGALWTEALITAAHALQIRHELVRTVVAVDPATTASDESDETGIVVASSYGSGDNRQYSVDGDYSGKYSPNGWAQKAIGAYEQHNADAIVIETNQGGDMAESTLRNAGFKGRIVRVHASKGKFARAEPISALYEQGRVAHKGALYLLENQLMEYVPATAKKSPDRLDAMVWALTELGGTQAVGLMIPKRLLQGR</sequence>
<gene>
    <name evidence="3" type="ORF">AFA_06865</name>
</gene>
<dbReference type="Pfam" id="PF17289">
    <property type="entry name" value="Terminase_6C"/>
    <property type="match status" value="1"/>
</dbReference>
<evidence type="ECO:0000256" key="1">
    <source>
        <dbReference type="ARBA" id="ARBA00022612"/>
    </source>
</evidence>
<evidence type="ECO:0000313" key="3">
    <source>
        <dbReference type="EMBL" id="ASR89190.1"/>
    </source>
</evidence>
<proteinExistence type="predicted"/>
<dbReference type="InterPro" id="IPR035421">
    <property type="entry name" value="Terminase_6C"/>
</dbReference>
<dbReference type="EMBL" id="CP021641">
    <property type="protein sequence ID" value="ASR89190.1"/>
    <property type="molecule type" value="Genomic_DNA"/>
</dbReference>
<dbReference type="KEGG" id="afq:AFA_06865"/>
<dbReference type="RefSeq" id="WP_094196290.1">
    <property type="nucleotide sequence ID" value="NZ_CP021641.1"/>
</dbReference>
<protein>
    <submittedName>
        <fullName evidence="3">DNA-packaging protein</fullName>
    </submittedName>
</protein>
<evidence type="ECO:0000259" key="2">
    <source>
        <dbReference type="Pfam" id="PF17289"/>
    </source>
</evidence>
<name>A0AB33CRL1_ALCFA</name>
<dbReference type="Proteomes" id="UP000214561">
    <property type="component" value="Chromosome"/>
</dbReference>
<feature type="domain" description="Terminase large subunit gp17-like C-terminal" evidence="2">
    <location>
        <begin position="329"/>
        <end position="475"/>
    </location>
</feature>
<accession>A0AB33CRL1</accession>